<dbReference type="GeneID" id="36285909"/>
<reference evidence="9" key="1">
    <citation type="submission" date="2016-03" db="EMBL/GenBank/DDBJ databases">
        <title>Updated assembly of Pseudogymnoascus destructans, the fungus causing white-nose syndrome of bats.</title>
        <authorList>
            <person name="Palmer J.M."/>
            <person name="Drees K.P."/>
            <person name="Foster J.T."/>
            <person name="Lindner D.L."/>
        </authorList>
    </citation>
    <scope>NUCLEOTIDE SEQUENCE [LARGE SCALE GENOMIC DNA]</scope>
    <source>
        <strain evidence="9">20631-21</strain>
    </source>
</reference>
<evidence type="ECO:0000256" key="4">
    <source>
        <dbReference type="ARBA" id="ARBA00022692"/>
    </source>
</evidence>
<feature type="transmembrane region" description="Helical" evidence="8">
    <location>
        <begin position="477"/>
        <end position="496"/>
    </location>
</feature>
<evidence type="ECO:0000256" key="8">
    <source>
        <dbReference type="SAM" id="Phobius"/>
    </source>
</evidence>
<dbReference type="InterPro" id="IPR045035">
    <property type="entry name" value="YSL-like"/>
</dbReference>
<feature type="transmembrane region" description="Helical" evidence="8">
    <location>
        <begin position="108"/>
        <end position="127"/>
    </location>
</feature>
<name>A0A177AE41_9PEZI</name>
<feature type="transmembrane region" description="Helical" evidence="8">
    <location>
        <begin position="705"/>
        <end position="732"/>
    </location>
</feature>
<dbReference type="NCBIfam" id="TIGR00728">
    <property type="entry name" value="OPT_sfam"/>
    <property type="match status" value="1"/>
</dbReference>
<evidence type="ECO:0000256" key="2">
    <source>
        <dbReference type="ARBA" id="ARBA00008807"/>
    </source>
</evidence>
<dbReference type="InterPro" id="IPR004813">
    <property type="entry name" value="OPT"/>
</dbReference>
<keyword evidence="4 8" id="KW-0812">Transmembrane</keyword>
<evidence type="ECO:0000256" key="1">
    <source>
        <dbReference type="ARBA" id="ARBA00004141"/>
    </source>
</evidence>
<keyword evidence="6 8" id="KW-0472">Membrane</keyword>
<evidence type="ECO:0008006" key="10">
    <source>
        <dbReference type="Google" id="ProtNLM"/>
    </source>
</evidence>
<protein>
    <recommendedName>
        <fullName evidence="10">Oligopeptide transporter</fullName>
    </recommendedName>
</protein>
<dbReference type="RefSeq" id="XP_024325352.1">
    <property type="nucleotide sequence ID" value="XM_024466485.1"/>
</dbReference>
<dbReference type="Pfam" id="PF03169">
    <property type="entry name" value="OPT"/>
    <property type="match status" value="1"/>
</dbReference>
<feature type="region of interest" description="Disordered" evidence="7">
    <location>
        <begin position="1"/>
        <end position="42"/>
    </location>
</feature>
<feature type="transmembrane region" description="Helical" evidence="8">
    <location>
        <begin position="148"/>
        <end position="171"/>
    </location>
</feature>
<keyword evidence="3" id="KW-0813">Transport</keyword>
<dbReference type="Proteomes" id="UP000077154">
    <property type="component" value="Unassembled WGS sequence"/>
</dbReference>
<feature type="transmembrane region" description="Helical" evidence="8">
    <location>
        <begin position="377"/>
        <end position="396"/>
    </location>
</feature>
<comment type="subcellular location">
    <subcellularLocation>
        <location evidence="1">Membrane</location>
        <topology evidence="1">Multi-pass membrane protein</topology>
    </subcellularLocation>
</comment>
<feature type="transmembrane region" description="Helical" evidence="8">
    <location>
        <begin position="278"/>
        <end position="299"/>
    </location>
</feature>
<feature type="transmembrane region" description="Helical" evidence="8">
    <location>
        <begin position="637"/>
        <end position="656"/>
    </location>
</feature>
<evidence type="ECO:0000256" key="6">
    <source>
        <dbReference type="ARBA" id="ARBA00023136"/>
    </source>
</evidence>
<dbReference type="AlphaFoldDB" id="A0A177AE41"/>
<feature type="transmembrane region" description="Helical" evidence="8">
    <location>
        <begin position="252"/>
        <end position="272"/>
    </location>
</feature>
<feature type="transmembrane region" description="Helical" evidence="8">
    <location>
        <begin position="676"/>
        <end position="699"/>
    </location>
</feature>
<evidence type="ECO:0000256" key="7">
    <source>
        <dbReference type="SAM" id="MobiDB-lite"/>
    </source>
</evidence>
<dbReference type="PANTHER" id="PTHR31645:SF3">
    <property type="entry name" value="OLIGOPEPTIDE TRANSPORTER"/>
    <property type="match status" value="1"/>
</dbReference>
<evidence type="ECO:0000256" key="5">
    <source>
        <dbReference type="ARBA" id="ARBA00022989"/>
    </source>
</evidence>
<gene>
    <name evidence="9" type="ORF">VC83_02831</name>
</gene>
<feature type="transmembrane region" description="Helical" evidence="8">
    <location>
        <begin position="571"/>
        <end position="596"/>
    </location>
</feature>
<dbReference type="GO" id="GO:0000329">
    <property type="term" value="C:fungal-type vacuole membrane"/>
    <property type="evidence" value="ECO:0007669"/>
    <property type="project" value="TreeGrafter"/>
</dbReference>
<feature type="transmembrane region" description="Helical" evidence="8">
    <location>
        <begin position="449"/>
        <end position="471"/>
    </location>
</feature>
<evidence type="ECO:0000313" key="9">
    <source>
        <dbReference type="EMBL" id="OAF60070.1"/>
    </source>
</evidence>
<sequence>MASSHAQEEEGITNEKATNEPLLSYEERYSTSSLDSEDDAIEDEALLNSDLPEVRDGAEAEAAEPFLAFDDLPDEDRNILTFRAILVGLLCGGLVNASNIYLGLKSGWTSGANIFGSIVGFAVLRSFSKYCNGIPLLGGEFGPRENNIVQTVATAAGGLSNVFVSAIPAMYQLDLLQTPLQDFWRITILTAIGAYFGLFFATPLRSFFVIHAARELQLIFPSSYATATTIRSIHLAVGGADMAKQKMRALSYGFGYAMICRVLSQFAVGILWDWHPFTWLYLISGSKAALAFESWGWFIEWTPAFIGSGMLVGLNVSLSFVGGSVLAWGIIGPILVNRGIAFGHPAVSNNQTWDGLMSYSSLSDEFASANHPSPRYWLLWPGITCMIAVSFTELACQWRIFILSGKVLYRGTLKVWARVTNRNGREAFTEKYDDEDSNKTIDPASRDELVATWMWLPGLLFVLIMACVVMKSQFDMPVGEILLALFLAFFFSFLAIQSTGATDITPLTAASKASQIILGATTSGQGWTLQQAQRLNLIGGALASIGANQAADLTGDFRVGFLLRTSPKLQWFAQSIGTFVAVFLAPSIFVLFATAYPCILDASPDTCPFAAPSVSAWRAVAIAVTSSDFVIPSSSKWFSILFAVFGVFMVSLRHCIWTGRWDWVRAYHPNMMIISLAFLLPSTVYGTAMFVGAGLAWAWNKKSPQSYVIFGSAVAAGFMAGEGIGGVINAALTVMGVDFDKIGTSFLCPGDKC</sequence>
<proteinExistence type="inferred from homology"/>
<feature type="transmembrane region" description="Helical" evidence="8">
    <location>
        <begin position="183"/>
        <end position="204"/>
    </location>
</feature>
<feature type="transmembrane region" description="Helical" evidence="8">
    <location>
        <begin position="311"/>
        <end position="331"/>
    </location>
</feature>
<organism evidence="9">
    <name type="scientific">Pseudogymnoascus destructans</name>
    <dbReference type="NCBI Taxonomy" id="655981"/>
    <lineage>
        <taxon>Eukaryota</taxon>
        <taxon>Fungi</taxon>
        <taxon>Dikarya</taxon>
        <taxon>Ascomycota</taxon>
        <taxon>Pezizomycotina</taxon>
        <taxon>Leotiomycetes</taxon>
        <taxon>Thelebolales</taxon>
        <taxon>Thelebolaceae</taxon>
        <taxon>Pseudogymnoascus</taxon>
    </lineage>
</organism>
<accession>A0A177AE41</accession>
<dbReference type="PANTHER" id="PTHR31645">
    <property type="entry name" value="OLIGOPEPTIDE TRANSPORTER YGL114W-RELATED"/>
    <property type="match status" value="1"/>
</dbReference>
<comment type="similarity">
    <text evidence="2">Belongs to the oligopeptide OPT transporter family.</text>
</comment>
<feature type="transmembrane region" description="Helical" evidence="8">
    <location>
        <begin position="80"/>
        <end position="102"/>
    </location>
</feature>
<keyword evidence="5 8" id="KW-1133">Transmembrane helix</keyword>
<dbReference type="GO" id="GO:0035673">
    <property type="term" value="F:oligopeptide transmembrane transporter activity"/>
    <property type="evidence" value="ECO:0007669"/>
    <property type="project" value="InterPro"/>
</dbReference>
<dbReference type="VEuPathDB" id="FungiDB:GMDG_00202"/>
<evidence type="ECO:0000256" key="3">
    <source>
        <dbReference type="ARBA" id="ARBA00022448"/>
    </source>
</evidence>
<dbReference type="eggNOG" id="ENOG502QUDW">
    <property type="taxonomic scope" value="Eukaryota"/>
</dbReference>
<dbReference type="EMBL" id="KV441392">
    <property type="protein sequence ID" value="OAF60070.1"/>
    <property type="molecule type" value="Genomic_DNA"/>
</dbReference>
<dbReference type="OrthoDB" id="77405at2759"/>